<dbReference type="Proteomes" id="UP000634136">
    <property type="component" value="Unassembled WGS sequence"/>
</dbReference>
<dbReference type="EMBL" id="JAAIUW010000009">
    <property type="protein sequence ID" value="KAF7816186.1"/>
    <property type="molecule type" value="Genomic_DNA"/>
</dbReference>
<dbReference type="GO" id="GO:0006887">
    <property type="term" value="P:exocytosis"/>
    <property type="evidence" value="ECO:0007669"/>
    <property type="project" value="UniProtKB-KW"/>
</dbReference>
<evidence type="ECO:0000256" key="5">
    <source>
        <dbReference type="SAM" id="Phobius"/>
    </source>
</evidence>
<dbReference type="InterPro" id="IPR016159">
    <property type="entry name" value="Cullin_repeat-like_dom_sf"/>
</dbReference>
<keyword evidence="8" id="KW-1185">Reference proteome</keyword>
<dbReference type="Pfam" id="PF03081">
    <property type="entry name" value="Exo70_C"/>
    <property type="match status" value="1"/>
</dbReference>
<comment type="caution">
    <text evidence="7">The sequence shown here is derived from an EMBL/GenBank/DDBJ whole genome shotgun (WGS) entry which is preliminary data.</text>
</comment>
<dbReference type="OrthoDB" id="1922221at2759"/>
<feature type="domain" description="Exocyst complex subunit Exo70 C-terminal" evidence="6">
    <location>
        <begin position="242"/>
        <end position="566"/>
    </location>
</feature>
<dbReference type="SUPFAM" id="SSF74788">
    <property type="entry name" value="Cullin repeat-like"/>
    <property type="match status" value="1"/>
</dbReference>
<dbReference type="Gene3D" id="1.20.1280.170">
    <property type="entry name" value="Exocyst complex component Exo70"/>
    <property type="match status" value="1"/>
</dbReference>
<sequence length="760" mass="86173">MMLIHIGVVEILVQPLLWRIVGFASSVVGFLCYALSSSFTHLFGDWNLLKIIIYSALSCIICSFLLYAKKWSVSKSLVMKAQMGFLVLMLISVYSFFYDKAVNGSKPDVLSLVSCGAFAFMSFSLSRLTDLGFEVDLLNFFLGCLILLLMKIHLMLGLVGAVFGYSLTLFRSSLDSQTEIGTATIMDHVVLDVDSAADNNREFHKKLFEETFSRLQKLSIEDVHKMPWMDLKEETKRWIEASRVFLHSSSASDLSFIEDPRGSMIQLLNFADVVAEGSISPERLFRILDMFEVLRDLIPAFESLFSEQDCVFLRNEAITVWKRVGKAITGFFMELENRIREDQSKAVTGGVVHPVTRYVMNYLRLACDYRQTLEQVFEDRVESSSSLSGQMSRIVELLESNLEAKSKTYKDTALCYVFMMNNGRYIVHKAKQDSSELGSLLGHDWIQTQIAKVGQYHVNYQRSSWNTILSLLELDTGSSVAPNVAAKTMKQNIKLFNKQFEDICRVQSAWVIFDEQLKEEMRISLEKILLPAYADFIGRFQNLPEVGKHADKYIRHGLEDIEARLGDLFQGSSGPTGGRKDNMCDRKGQIIESCSAKREVDAGEEVVVGEVGVKERRKGLLELQERCKEVRNYFSIGEPTIGYMAWEILSIRKKRDGMSNNSEFLRLLLVFTIVVPEISIKLIMEMMRCLVRVCSRLEVALLQLSSCIQGRIVPTIFYNNVLNLMLCELIEELEMTPEAAVVKSSNPDPPEAKLTPVRSS</sequence>
<gene>
    <name evidence="7" type="ORF">G2W53_030155</name>
</gene>
<keyword evidence="3" id="KW-0653">Protein transport</keyword>
<evidence type="ECO:0000256" key="4">
    <source>
        <dbReference type="SAM" id="MobiDB-lite"/>
    </source>
</evidence>
<dbReference type="GO" id="GO:0015031">
    <property type="term" value="P:protein transport"/>
    <property type="evidence" value="ECO:0007669"/>
    <property type="project" value="UniProtKB-KW"/>
</dbReference>
<evidence type="ECO:0000256" key="3">
    <source>
        <dbReference type="RuleBase" id="RU365026"/>
    </source>
</evidence>
<feature type="transmembrane region" description="Helical" evidence="5">
    <location>
        <begin position="140"/>
        <end position="167"/>
    </location>
</feature>
<keyword evidence="3" id="KW-0268">Exocytosis</keyword>
<feature type="transmembrane region" description="Helical" evidence="5">
    <location>
        <begin position="77"/>
        <end position="97"/>
    </location>
</feature>
<dbReference type="GO" id="GO:0005546">
    <property type="term" value="F:phosphatidylinositol-4,5-bisphosphate binding"/>
    <property type="evidence" value="ECO:0007669"/>
    <property type="project" value="InterPro"/>
</dbReference>
<evidence type="ECO:0000259" key="6">
    <source>
        <dbReference type="Pfam" id="PF03081"/>
    </source>
</evidence>
<dbReference type="GO" id="GO:0000145">
    <property type="term" value="C:exocyst"/>
    <property type="evidence" value="ECO:0007669"/>
    <property type="project" value="InterPro"/>
</dbReference>
<evidence type="ECO:0000313" key="8">
    <source>
        <dbReference type="Proteomes" id="UP000634136"/>
    </source>
</evidence>
<evidence type="ECO:0000313" key="7">
    <source>
        <dbReference type="EMBL" id="KAF7816186.1"/>
    </source>
</evidence>
<keyword evidence="5" id="KW-0472">Membrane</keyword>
<dbReference type="AlphaFoldDB" id="A0A834WEC2"/>
<organism evidence="7 8">
    <name type="scientific">Senna tora</name>
    <dbReference type="NCBI Taxonomy" id="362788"/>
    <lineage>
        <taxon>Eukaryota</taxon>
        <taxon>Viridiplantae</taxon>
        <taxon>Streptophyta</taxon>
        <taxon>Embryophyta</taxon>
        <taxon>Tracheophyta</taxon>
        <taxon>Spermatophyta</taxon>
        <taxon>Magnoliopsida</taxon>
        <taxon>eudicotyledons</taxon>
        <taxon>Gunneridae</taxon>
        <taxon>Pentapetalae</taxon>
        <taxon>rosids</taxon>
        <taxon>fabids</taxon>
        <taxon>Fabales</taxon>
        <taxon>Fabaceae</taxon>
        <taxon>Caesalpinioideae</taxon>
        <taxon>Cassia clade</taxon>
        <taxon>Senna</taxon>
    </lineage>
</organism>
<evidence type="ECO:0000256" key="1">
    <source>
        <dbReference type="ARBA" id="ARBA00006756"/>
    </source>
</evidence>
<comment type="similarity">
    <text evidence="1 3">Belongs to the EXO70 family.</text>
</comment>
<protein>
    <recommendedName>
        <fullName evidence="3">Exocyst subunit Exo70 family protein</fullName>
    </recommendedName>
</protein>
<proteinExistence type="inferred from homology"/>
<feature type="transmembrane region" description="Helical" evidence="5">
    <location>
        <begin position="48"/>
        <end position="68"/>
    </location>
</feature>
<keyword evidence="5" id="KW-0812">Transmembrane</keyword>
<dbReference type="PANTHER" id="PTHR12542:SF96">
    <property type="entry name" value="EXOCYST COMPLEX COMPONENT EXO70B1"/>
    <property type="match status" value="1"/>
</dbReference>
<comment type="function">
    <text evidence="3">Component of the exocyst complex.</text>
</comment>
<feature type="region of interest" description="Disordered" evidence="4">
    <location>
        <begin position="740"/>
        <end position="760"/>
    </location>
</feature>
<evidence type="ECO:0000256" key="2">
    <source>
        <dbReference type="ARBA" id="ARBA00022448"/>
    </source>
</evidence>
<dbReference type="PANTHER" id="PTHR12542">
    <property type="entry name" value="EXOCYST COMPLEX PROTEIN EXO70"/>
    <property type="match status" value="1"/>
</dbReference>
<accession>A0A834WEC2</accession>
<keyword evidence="2 3" id="KW-0813">Transport</keyword>
<keyword evidence="5" id="KW-1133">Transmembrane helix</keyword>
<reference evidence="7" key="1">
    <citation type="submission" date="2020-09" db="EMBL/GenBank/DDBJ databases">
        <title>Genome-Enabled Discovery of Anthraquinone Biosynthesis in Senna tora.</title>
        <authorList>
            <person name="Kang S.-H."/>
            <person name="Pandey R.P."/>
            <person name="Lee C.-M."/>
            <person name="Sim J.-S."/>
            <person name="Jeong J.-T."/>
            <person name="Choi B.-S."/>
            <person name="Jung M."/>
            <person name="Ginzburg D."/>
            <person name="Zhao K."/>
            <person name="Won S.Y."/>
            <person name="Oh T.-J."/>
            <person name="Yu Y."/>
            <person name="Kim N.-H."/>
            <person name="Lee O.R."/>
            <person name="Lee T.-H."/>
            <person name="Bashyal P."/>
            <person name="Kim T.-S."/>
            <person name="Lee W.-H."/>
            <person name="Kawkins C."/>
            <person name="Kim C.-K."/>
            <person name="Kim J.S."/>
            <person name="Ahn B.O."/>
            <person name="Rhee S.Y."/>
            <person name="Sohng J.K."/>
        </authorList>
    </citation>
    <scope>NUCLEOTIDE SEQUENCE</scope>
    <source>
        <tissue evidence="7">Leaf</tissue>
    </source>
</reference>
<feature type="transmembrane region" description="Helical" evidence="5">
    <location>
        <begin position="109"/>
        <end position="128"/>
    </location>
</feature>
<name>A0A834WEC2_9FABA</name>
<dbReference type="InterPro" id="IPR046364">
    <property type="entry name" value="Exo70_C"/>
</dbReference>
<dbReference type="InterPro" id="IPR004140">
    <property type="entry name" value="Exo70"/>
</dbReference>
<feature type="transmembrane region" description="Helical" evidence="5">
    <location>
        <begin position="16"/>
        <end position="36"/>
    </location>
</feature>